<proteinExistence type="predicted"/>
<gene>
    <name evidence="1" type="ORF">GIB67_039860</name>
</gene>
<organism evidence="1 2">
    <name type="scientific">Kingdonia uniflora</name>
    <dbReference type="NCBI Taxonomy" id="39325"/>
    <lineage>
        <taxon>Eukaryota</taxon>
        <taxon>Viridiplantae</taxon>
        <taxon>Streptophyta</taxon>
        <taxon>Embryophyta</taxon>
        <taxon>Tracheophyta</taxon>
        <taxon>Spermatophyta</taxon>
        <taxon>Magnoliopsida</taxon>
        <taxon>Ranunculales</taxon>
        <taxon>Circaeasteraceae</taxon>
        <taxon>Kingdonia</taxon>
    </lineage>
</organism>
<sequence length="181" mass="19451">MFGQRRLLFVVVDVTMTPKIPLRPISLWVVIADPFFAEVENKGISQYVVTPQRLDGATETQEGICVSFGCHALRQVVIILCVGCVSSSCVSVSRIILASKDNILSPYLTAIEYINNFASAGPRIRHITTEVGATVVREGVAEELAEGHGGIGTKDLMHMSEVLATGHVGKFAANGAICHDL</sequence>
<accession>A0A7J7P381</accession>
<keyword evidence="2" id="KW-1185">Reference proteome</keyword>
<name>A0A7J7P381_9MAGN</name>
<dbReference type="Proteomes" id="UP000541444">
    <property type="component" value="Unassembled WGS sequence"/>
</dbReference>
<dbReference type="AlphaFoldDB" id="A0A7J7P381"/>
<comment type="caution">
    <text evidence="1">The sequence shown here is derived from an EMBL/GenBank/DDBJ whole genome shotgun (WGS) entry which is preliminary data.</text>
</comment>
<protein>
    <submittedName>
        <fullName evidence="1">Uncharacterized protein</fullName>
    </submittedName>
</protein>
<dbReference type="EMBL" id="JACGCM010000309">
    <property type="protein sequence ID" value="KAF6173909.1"/>
    <property type="molecule type" value="Genomic_DNA"/>
</dbReference>
<reference evidence="1 2" key="1">
    <citation type="journal article" date="2020" name="IScience">
        <title>Genome Sequencing of the Endangered Kingdonia uniflora (Circaeasteraceae, Ranunculales) Reveals Potential Mechanisms of Evolutionary Specialization.</title>
        <authorList>
            <person name="Sun Y."/>
            <person name="Deng T."/>
            <person name="Zhang A."/>
            <person name="Moore M.J."/>
            <person name="Landis J.B."/>
            <person name="Lin N."/>
            <person name="Zhang H."/>
            <person name="Zhang X."/>
            <person name="Huang J."/>
            <person name="Zhang X."/>
            <person name="Sun H."/>
            <person name="Wang H."/>
        </authorList>
    </citation>
    <scope>NUCLEOTIDE SEQUENCE [LARGE SCALE GENOMIC DNA]</scope>
    <source>
        <strain evidence="1">TB1705</strain>
        <tissue evidence="1">Leaf</tissue>
    </source>
</reference>
<evidence type="ECO:0000313" key="1">
    <source>
        <dbReference type="EMBL" id="KAF6173909.1"/>
    </source>
</evidence>
<evidence type="ECO:0000313" key="2">
    <source>
        <dbReference type="Proteomes" id="UP000541444"/>
    </source>
</evidence>